<comment type="caution">
    <text evidence="1">The sequence shown here is derived from an EMBL/GenBank/DDBJ whole genome shotgun (WGS) entry which is preliminary data.</text>
</comment>
<dbReference type="Proteomes" id="UP000637383">
    <property type="component" value="Unassembled WGS sequence"/>
</dbReference>
<evidence type="ECO:0000313" key="2">
    <source>
        <dbReference type="Proteomes" id="UP000637383"/>
    </source>
</evidence>
<protein>
    <submittedName>
        <fullName evidence="1">DUF4058 family protein</fullName>
    </submittedName>
</protein>
<proteinExistence type="predicted"/>
<dbReference type="Pfam" id="PF13267">
    <property type="entry name" value="DUF4058"/>
    <property type="match status" value="1"/>
</dbReference>
<gene>
    <name evidence="1" type="ORF">H6H03_13285</name>
</gene>
<name>A0ABR8K7Q4_9NOSO</name>
<dbReference type="InterPro" id="IPR025132">
    <property type="entry name" value="DUF4058"/>
</dbReference>
<reference evidence="1 2" key="1">
    <citation type="journal article" date="2020" name="ISME J.">
        <title>Comparative genomics reveals insights into cyanobacterial evolution and habitat adaptation.</title>
        <authorList>
            <person name="Chen M.Y."/>
            <person name="Teng W.K."/>
            <person name="Zhao L."/>
            <person name="Hu C.X."/>
            <person name="Zhou Y.K."/>
            <person name="Han B.P."/>
            <person name="Song L.R."/>
            <person name="Shu W.S."/>
        </authorList>
    </citation>
    <scope>NUCLEOTIDE SEQUENCE [LARGE SCALE GENOMIC DNA]</scope>
    <source>
        <strain evidence="1 2">FACHB-159</strain>
    </source>
</reference>
<organism evidence="1 2">
    <name type="scientific">Nostoc paludosum FACHB-159</name>
    <dbReference type="NCBI Taxonomy" id="2692908"/>
    <lineage>
        <taxon>Bacteria</taxon>
        <taxon>Bacillati</taxon>
        <taxon>Cyanobacteriota</taxon>
        <taxon>Cyanophyceae</taxon>
        <taxon>Nostocales</taxon>
        <taxon>Nostocaceae</taxon>
        <taxon>Nostoc</taxon>
    </lineage>
</organism>
<keyword evidence="2" id="KW-1185">Reference proteome</keyword>
<accession>A0ABR8K7Q4</accession>
<dbReference type="EMBL" id="JACJTU010000010">
    <property type="protein sequence ID" value="MBD2734849.1"/>
    <property type="molecule type" value="Genomic_DNA"/>
</dbReference>
<sequence length="123" mass="13842">MPSPFPGMNPYLDNPELWAEVQSWLVIAIADAIAPQLRPKYRVAVEKRVYQMIDENSILVGIPDVTVGRSLTNTDKEKFNIAVASPPKKPITVNVPMPEEVREGYLEVREVGTLYLQTNFAPF</sequence>
<evidence type="ECO:0000313" key="1">
    <source>
        <dbReference type="EMBL" id="MBD2734849.1"/>
    </source>
</evidence>